<geneLocation type="mitochondrion" evidence="10"/>
<feature type="transmembrane region" description="Helical" evidence="9">
    <location>
        <begin position="142"/>
        <end position="163"/>
    </location>
</feature>
<keyword evidence="8 10" id="KW-0496">Mitochondrion</keyword>
<dbReference type="GO" id="GO:0003954">
    <property type="term" value="F:NADH dehydrogenase activity"/>
    <property type="evidence" value="ECO:0007669"/>
    <property type="project" value="TreeGrafter"/>
</dbReference>
<comment type="catalytic activity">
    <reaction evidence="8">
        <text>a ubiquinone + NADH + 5 H(+)(in) = a ubiquinol + NAD(+) + 4 H(+)(out)</text>
        <dbReference type="Rhea" id="RHEA:29091"/>
        <dbReference type="Rhea" id="RHEA-COMP:9565"/>
        <dbReference type="Rhea" id="RHEA-COMP:9566"/>
        <dbReference type="ChEBI" id="CHEBI:15378"/>
        <dbReference type="ChEBI" id="CHEBI:16389"/>
        <dbReference type="ChEBI" id="CHEBI:17976"/>
        <dbReference type="ChEBI" id="CHEBI:57540"/>
        <dbReference type="ChEBI" id="CHEBI:57945"/>
        <dbReference type="EC" id="7.1.1.2"/>
    </reaction>
</comment>
<dbReference type="RefSeq" id="YP_009192661.1">
    <property type="nucleotide sequence ID" value="NC_028724.1"/>
</dbReference>
<feature type="transmembrane region" description="Helical" evidence="9">
    <location>
        <begin position="227"/>
        <end position="245"/>
    </location>
</feature>
<proteinExistence type="inferred from homology"/>
<evidence type="ECO:0000256" key="5">
    <source>
        <dbReference type="ARBA" id="ARBA00022989"/>
    </source>
</evidence>
<comment type="subcellular location">
    <subcellularLocation>
        <location evidence="1">Membrane</location>
        <topology evidence="1">Multi-pass membrane protein</topology>
    </subcellularLocation>
    <subcellularLocation>
        <location evidence="7">Mitochondrion inner membrane</location>
        <topology evidence="7">Multi-pass membrane protein</topology>
    </subcellularLocation>
</comment>
<dbReference type="HAMAP" id="MF_01350">
    <property type="entry name" value="NDH1_NuoH"/>
    <property type="match status" value="1"/>
</dbReference>
<dbReference type="EMBL" id="KR862368">
    <property type="protein sequence ID" value="ALP29871.1"/>
    <property type="molecule type" value="Genomic_DNA"/>
</dbReference>
<evidence type="ECO:0000256" key="6">
    <source>
        <dbReference type="ARBA" id="ARBA00023136"/>
    </source>
</evidence>
<reference evidence="10" key="2">
    <citation type="submission" date="2015-11" db="EMBL/GenBank/DDBJ databases">
        <authorList>
            <person name="Zhang Y."/>
            <person name="Guo Z."/>
        </authorList>
    </citation>
    <scope>NUCLEOTIDE SEQUENCE</scope>
    <source>
        <strain evidence="10">Hz24 a2-8</strain>
    </source>
</reference>
<keyword evidence="4 7" id="KW-0812">Transmembrane</keyword>
<dbReference type="Pfam" id="PF00146">
    <property type="entry name" value="NADHdh"/>
    <property type="match status" value="1"/>
</dbReference>
<dbReference type="GO" id="GO:0009060">
    <property type="term" value="P:aerobic respiration"/>
    <property type="evidence" value="ECO:0007669"/>
    <property type="project" value="TreeGrafter"/>
</dbReference>
<evidence type="ECO:0000256" key="2">
    <source>
        <dbReference type="ARBA" id="ARBA00010535"/>
    </source>
</evidence>
<comment type="similarity">
    <text evidence="2 7">Belongs to the complex I subunit 1 family.</text>
</comment>
<sequence length="303" mass="34426">MISGMIVVIVMMVSVAFYIVVERKGLGMIQLRQGPNKVSFKGILQPIGDGVKLFKKEISFPFSTTRFMFLLGPFLCFFCAYCLWFIFPGSFRYSNFELGLLFFQCISSFSVFGVFLSGWVCDSRYGFLGAMRAVAQSVSYEVFMSTCLYCPLLLIGSFDLMAIREFPLWFFWVGQEVMILWLVATLAETNRAPFDFVESESELVAGYSVEYGGVGFALMALAEYSNMLFMSLLVSILFFSGMSSVELVGDMMFIFFLVVVSYFMVWVRGALPRFRYDLLMGLCWEVLLPLSLCEFMVLLCVSL</sequence>
<dbReference type="GO" id="GO:0008137">
    <property type="term" value="F:NADH dehydrogenase (ubiquinone) activity"/>
    <property type="evidence" value="ECO:0007669"/>
    <property type="project" value="UniProtKB-EC"/>
</dbReference>
<feature type="transmembrane region" description="Helical" evidence="9">
    <location>
        <begin position="99"/>
        <end position="121"/>
    </location>
</feature>
<dbReference type="PANTHER" id="PTHR11432:SF3">
    <property type="entry name" value="NADH-UBIQUINONE OXIDOREDUCTASE CHAIN 1"/>
    <property type="match status" value="1"/>
</dbReference>
<accession>A0A0U2RRY6</accession>
<feature type="transmembrane region" description="Helical" evidence="9">
    <location>
        <begin position="6"/>
        <end position="21"/>
    </location>
</feature>
<feature type="transmembrane region" description="Helical" evidence="9">
    <location>
        <begin position="67"/>
        <end position="87"/>
    </location>
</feature>
<dbReference type="GO" id="GO:0005743">
    <property type="term" value="C:mitochondrial inner membrane"/>
    <property type="evidence" value="ECO:0007669"/>
    <property type="project" value="UniProtKB-SubCell"/>
</dbReference>
<reference evidence="10" key="1">
    <citation type="journal article" date="2015" name="Mitochondrial DNA">
        <title>Complete mitochondrial genome of hydrothermal vent clam Calyptogena magnifica.</title>
        <authorList>
            <person name="Liu H."/>
            <person name="Cai S."/>
            <person name="Zhang H."/>
            <person name="Vrijenhoek R.C."/>
        </authorList>
    </citation>
    <scope>NUCLEOTIDE SEQUENCE</scope>
    <source>
        <strain evidence="10">Hz24 a2-8</strain>
    </source>
</reference>
<dbReference type="InterPro" id="IPR018086">
    <property type="entry name" value="NADH_UbQ_OxRdtase_su1_CS"/>
</dbReference>
<dbReference type="AlphaFoldDB" id="A0A0U2RRY6"/>
<evidence type="ECO:0000256" key="7">
    <source>
        <dbReference type="RuleBase" id="RU000471"/>
    </source>
</evidence>
<dbReference type="EC" id="7.1.1.2" evidence="8"/>
<evidence type="ECO:0000256" key="4">
    <source>
        <dbReference type="ARBA" id="ARBA00022692"/>
    </source>
</evidence>
<dbReference type="PROSITE" id="PS00668">
    <property type="entry name" value="COMPLEX1_ND1_2"/>
    <property type="match status" value="1"/>
</dbReference>
<dbReference type="CTD" id="4535"/>
<dbReference type="PANTHER" id="PTHR11432">
    <property type="entry name" value="NADH DEHYDROGENASE SUBUNIT 1"/>
    <property type="match status" value="1"/>
</dbReference>
<gene>
    <name evidence="10" type="primary">ND1</name>
</gene>
<dbReference type="PROSITE" id="PS00667">
    <property type="entry name" value="COMPLEX1_ND1_1"/>
    <property type="match status" value="1"/>
</dbReference>
<evidence type="ECO:0000256" key="1">
    <source>
        <dbReference type="ARBA" id="ARBA00004141"/>
    </source>
</evidence>
<keyword evidence="5 9" id="KW-1133">Transmembrane helix</keyword>
<keyword evidence="8" id="KW-0830">Ubiquinone</keyword>
<dbReference type="InterPro" id="IPR001694">
    <property type="entry name" value="NADH_UbQ_OxRdtase_su1/FPO"/>
</dbReference>
<evidence type="ECO:0000313" key="10">
    <source>
        <dbReference type="EMBL" id="ALP29871.1"/>
    </source>
</evidence>
<evidence type="ECO:0000256" key="9">
    <source>
        <dbReference type="SAM" id="Phobius"/>
    </source>
</evidence>
<keyword evidence="7" id="KW-0520">NAD</keyword>
<evidence type="ECO:0000256" key="8">
    <source>
        <dbReference type="RuleBase" id="RU000473"/>
    </source>
</evidence>
<protein>
    <recommendedName>
        <fullName evidence="3 8">NADH-ubiquinone oxidoreductase chain 1</fullName>
        <ecNumber evidence="8">7.1.1.2</ecNumber>
    </recommendedName>
</protein>
<name>A0A0U2RRY6_9BIVA</name>
<feature type="transmembrane region" description="Helical" evidence="9">
    <location>
        <begin position="251"/>
        <end position="271"/>
    </location>
</feature>
<keyword evidence="6 9" id="KW-0472">Membrane</keyword>
<organism evidence="10">
    <name type="scientific">Turneroconcha magnifica</name>
    <dbReference type="NCBI Taxonomy" id="3122228"/>
    <lineage>
        <taxon>Eukaryota</taxon>
        <taxon>Metazoa</taxon>
        <taxon>Spiralia</taxon>
        <taxon>Lophotrochozoa</taxon>
        <taxon>Mollusca</taxon>
        <taxon>Bivalvia</taxon>
        <taxon>Autobranchia</taxon>
        <taxon>Heteroconchia</taxon>
        <taxon>Euheterodonta</taxon>
        <taxon>Imparidentia</taxon>
        <taxon>Neoheterodontei</taxon>
        <taxon>Venerida</taxon>
        <taxon>Glossoidea</taxon>
        <taxon>Vesicomyidae</taxon>
        <taxon>Turneroconcha</taxon>
    </lineage>
</organism>
<feature type="transmembrane region" description="Helical" evidence="9">
    <location>
        <begin position="278"/>
        <end position="299"/>
    </location>
</feature>
<dbReference type="GeneID" id="26521507"/>
<evidence type="ECO:0000256" key="3">
    <source>
        <dbReference type="ARBA" id="ARBA00021009"/>
    </source>
</evidence>